<dbReference type="Gene3D" id="3.30.1540.10">
    <property type="entry name" value="formyl-coa transferase, domain 3"/>
    <property type="match status" value="1"/>
</dbReference>
<dbReference type="RefSeq" id="WP_203196924.1">
    <property type="nucleotide sequence ID" value="NZ_CP063363.1"/>
</dbReference>
<dbReference type="GO" id="GO:0008410">
    <property type="term" value="F:CoA-transferase activity"/>
    <property type="evidence" value="ECO:0007669"/>
    <property type="project" value="TreeGrafter"/>
</dbReference>
<evidence type="ECO:0000313" key="3">
    <source>
        <dbReference type="Proteomes" id="UP000596427"/>
    </source>
</evidence>
<geneLocation type="plasmid" evidence="2 3">
    <name>unnamed1</name>
</geneLocation>
<keyword evidence="1 2" id="KW-0808">Transferase</keyword>
<evidence type="ECO:0000256" key="1">
    <source>
        <dbReference type="ARBA" id="ARBA00022679"/>
    </source>
</evidence>
<dbReference type="Proteomes" id="UP000596427">
    <property type="component" value="Plasmid unnamed1"/>
</dbReference>
<dbReference type="InterPro" id="IPR050483">
    <property type="entry name" value="CoA-transferase_III_domain"/>
</dbReference>
<dbReference type="EMBL" id="CP063363">
    <property type="protein sequence ID" value="QRG10036.1"/>
    <property type="molecule type" value="Genomic_DNA"/>
</dbReference>
<dbReference type="PANTHER" id="PTHR48207">
    <property type="entry name" value="SUCCINATE--HYDROXYMETHYLGLUTARATE COA-TRANSFERASE"/>
    <property type="match status" value="1"/>
</dbReference>
<dbReference type="InterPro" id="IPR003673">
    <property type="entry name" value="CoA-Trfase_fam_III"/>
</dbReference>
<dbReference type="SUPFAM" id="SSF89796">
    <property type="entry name" value="CoA-transferase family III (CaiB/BaiF)"/>
    <property type="match status" value="1"/>
</dbReference>
<dbReference type="Gene3D" id="3.40.50.10540">
    <property type="entry name" value="Crotonobetainyl-coa:carnitine coa-transferase, domain 1"/>
    <property type="match status" value="1"/>
</dbReference>
<keyword evidence="2" id="KW-0614">Plasmid</keyword>
<gene>
    <name evidence="2" type="ORF">EZH22_29680</name>
</gene>
<keyword evidence="3" id="KW-1185">Reference proteome</keyword>
<dbReference type="KEGG" id="xdi:EZH22_29680"/>
<dbReference type="Pfam" id="PF02515">
    <property type="entry name" value="CoA_transf_3"/>
    <property type="match status" value="1"/>
</dbReference>
<accession>A0A974PV12</accession>
<dbReference type="PANTHER" id="PTHR48207:SF3">
    <property type="entry name" value="SUCCINATE--HYDROXYMETHYLGLUTARATE COA-TRANSFERASE"/>
    <property type="match status" value="1"/>
</dbReference>
<evidence type="ECO:0000313" key="2">
    <source>
        <dbReference type="EMBL" id="QRG10036.1"/>
    </source>
</evidence>
<proteinExistence type="predicted"/>
<name>A0A974PV12_9HYPH</name>
<organism evidence="2 3">
    <name type="scientific">Xanthobacter dioxanivorans</name>
    <dbReference type="NCBI Taxonomy" id="2528964"/>
    <lineage>
        <taxon>Bacteria</taxon>
        <taxon>Pseudomonadati</taxon>
        <taxon>Pseudomonadota</taxon>
        <taxon>Alphaproteobacteria</taxon>
        <taxon>Hyphomicrobiales</taxon>
        <taxon>Xanthobacteraceae</taxon>
        <taxon>Xanthobacter</taxon>
    </lineage>
</organism>
<sequence length="420" mass="45785">MAGPLVGYRVLDLSRILAGPWLGQILSDLGADVWKIEKPHTGDDTRHWGPPYLKGTQESAYFLSANRGKQSICIDLATEEGADLVRSLAQQADIVIENYKFGDMKRYGLDYETLRLIKPDIIYCSITGYGQTGPMKNVAGYDMAIQAISGLMSITGEADGRPGGGPQKVGVPISDLLTGIYSATAVISALLHRERTGEGQNIDMALLDVQVASLANQNLNFLTTGNPPRRYGNAHPNIVPYQVFETSDGAFVLAVGNDQQFRKFCMAAGLSDLAADERFKTNTDRLRHREALIPLVSDHLKHATSEHWISLLEPIGVPCAPINKLDQAFAHPQVVHRGLRIDLQHASGNSAPLVANPIKFSRTKIEYSSAPPMLGEHTDQVLTDALNLSIEEIHRLRQRGVIYSWNAEAVGATQNEAVGG</sequence>
<dbReference type="InterPro" id="IPR044855">
    <property type="entry name" value="CoA-Trfase_III_dom3_sf"/>
</dbReference>
<protein>
    <submittedName>
        <fullName evidence="2">CoA transferase</fullName>
    </submittedName>
</protein>
<dbReference type="AlphaFoldDB" id="A0A974PV12"/>
<reference evidence="2 3" key="1">
    <citation type="submission" date="2020-10" db="EMBL/GenBank/DDBJ databases">
        <title>Degradation of 1,4-Dioxane by Xanthobacter sp. YN2, via a Novel Group-2 Soluble Di-Iron Monooxygenase.</title>
        <authorList>
            <person name="Ma F."/>
            <person name="Wang Y."/>
            <person name="Yang J."/>
            <person name="Guo H."/>
            <person name="Su D."/>
            <person name="Yu L."/>
        </authorList>
    </citation>
    <scope>NUCLEOTIDE SEQUENCE [LARGE SCALE GENOMIC DNA]</scope>
    <source>
        <strain evidence="2 3">YN2</strain>
        <plasmid evidence="2 3">unnamed1</plasmid>
    </source>
</reference>
<dbReference type="InterPro" id="IPR023606">
    <property type="entry name" value="CoA-Trfase_III_dom_1_sf"/>
</dbReference>